<keyword evidence="3" id="KW-1185">Reference proteome</keyword>
<protein>
    <recommendedName>
        <fullName evidence="1">F-box domain-containing protein</fullName>
    </recommendedName>
</protein>
<dbReference type="CDD" id="cd09917">
    <property type="entry name" value="F-box_SF"/>
    <property type="match status" value="1"/>
</dbReference>
<evidence type="ECO:0000259" key="1">
    <source>
        <dbReference type="Pfam" id="PF00646"/>
    </source>
</evidence>
<dbReference type="SUPFAM" id="SSF81383">
    <property type="entry name" value="F-box domain"/>
    <property type="match status" value="1"/>
</dbReference>
<evidence type="ECO:0000313" key="2">
    <source>
        <dbReference type="EMBL" id="KAJ7358000.1"/>
    </source>
</evidence>
<dbReference type="Pfam" id="PF00646">
    <property type="entry name" value="F-box"/>
    <property type="match status" value="1"/>
</dbReference>
<evidence type="ECO:0000313" key="3">
    <source>
        <dbReference type="Proteomes" id="UP001218218"/>
    </source>
</evidence>
<feature type="domain" description="F-box" evidence="1">
    <location>
        <begin position="29"/>
        <end position="60"/>
    </location>
</feature>
<proteinExistence type="predicted"/>
<reference evidence="2" key="1">
    <citation type="submission" date="2023-03" db="EMBL/GenBank/DDBJ databases">
        <title>Massive genome expansion in bonnet fungi (Mycena s.s.) driven by repeated elements and novel gene families across ecological guilds.</title>
        <authorList>
            <consortium name="Lawrence Berkeley National Laboratory"/>
            <person name="Harder C.B."/>
            <person name="Miyauchi S."/>
            <person name="Viragh M."/>
            <person name="Kuo A."/>
            <person name="Thoen E."/>
            <person name="Andreopoulos B."/>
            <person name="Lu D."/>
            <person name="Skrede I."/>
            <person name="Drula E."/>
            <person name="Henrissat B."/>
            <person name="Morin E."/>
            <person name="Kohler A."/>
            <person name="Barry K."/>
            <person name="LaButti K."/>
            <person name="Morin E."/>
            <person name="Salamov A."/>
            <person name="Lipzen A."/>
            <person name="Mereny Z."/>
            <person name="Hegedus B."/>
            <person name="Baldrian P."/>
            <person name="Stursova M."/>
            <person name="Weitz H."/>
            <person name="Taylor A."/>
            <person name="Grigoriev I.V."/>
            <person name="Nagy L.G."/>
            <person name="Martin F."/>
            <person name="Kauserud H."/>
        </authorList>
    </citation>
    <scope>NUCLEOTIDE SEQUENCE</scope>
    <source>
        <strain evidence="2">CBHHK002</strain>
    </source>
</reference>
<dbReference type="Gene3D" id="1.20.1280.50">
    <property type="match status" value="1"/>
</dbReference>
<comment type="caution">
    <text evidence="2">The sequence shown here is derived from an EMBL/GenBank/DDBJ whole genome shotgun (WGS) entry which is preliminary data.</text>
</comment>
<organism evidence="2 3">
    <name type="scientific">Mycena albidolilacea</name>
    <dbReference type="NCBI Taxonomy" id="1033008"/>
    <lineage>
        <taxon>Eukaryota</taxon>
        <taxon>Fungi</taxon>
        <taxon>Dikarya</taxon>
        <taxon>Basidiomycota</taxon>
        <taxon>Agaricomycotina</taxon>
        <taxon>Agaricomycetes</taxon>
        <taxon>Agaricomycetidae</taxon>
        <taxon>Agaricales</taxon>
        <taxon>Marasmiineae</taxon>
        <taxon>Mycenaceae</taxon>
        <taxon>Mycena</taxon>
    </lineage>
</organism>
<dbReference type="AlphaFoldDB" id="A0AAD7EYA6"/>
<gene>
    <name evidence="2" type="ORF">DFH08DRAFT_847679</name>
</gene>
<dbReference type="InterPro" id="IPR001810">
    <property type="entry name" value="F-box_dom"/>
</dbReference>
<accession>A0AAD7EYA6</accession>
<sequence>MITFPSSRRYPEPFPERWLFTNKTSMPELALEVCWEIFNKVSPLDRIRLSGVSRSWRAAFEPYHLHLLSKFLLRFFPALPAAEFRALQKETGMVISGSAAIQVLENEFWDGSDLDLYVEDNHDDDKNVTRVAEFILSHGCIFQPMKTRSDVRAEPNLHSKRPAAQGFDFAGGISAVFTFIQGASKVQVISTRCPVLSLILMFHSICEGNPTDQATARDKYDQRGWTSVPELDPKDLLPSIYGRSYGGIAKQAFALGARWLGDRLTLSIQLDGFSTARSRL</sequence>
<dbReference type="EMBL" id="JARIHO010000007">
    <property type="protein sequence ID" value="KAJ7358000.1"/>
    <property type="molecule type" value="Genomic_DNA"/>
</dbReference>
<dbReference type="InterPro" id="IPR036047">
    <property type="entry name" value="F-box-like_dom_sf"/>
</dbReference>
<dbReference type="Proteomes" id="UP001218218">
    <property type="component" value="Unassembled WGS sequence"/>
</dbReference>
<name>A0AAD7EYA6_9AGAR</name>